<organism evidence="2 3">
    <name type="scientific">Tritrichomonas foetus</name>
    <dbReference type="NCBI Taxonomy" id="1144522"/>
    <lineage>
        <taxon>Eukaryota</taxon>
        <taxon>Metamonada</taxon>
        <taxon>Parabasalia</taxon>
        <taxon>Tritrichomonadida</taxon>
        <taxon>Tritrichomonadidae</taxon>
        <taxon>Tritrichomonas</taxon>
    </lineage>
</organism>
<dbReference type="GeneID" id="94827403"/>
<comment type="caution">
    <text evidence="2">The sequence shown here is derived from an EMBL/GenBank/DDBJ whole genome shotgun (WGS) entry which is preliminary data.</text>
</comment>
<dbReference type="Proteomes" id="UP000179807">
    <property type="component" value="Unassembled WGS sequence"/>
</dbReference>
<feature type="compositionally biased region" description="Polar residues" evidence="1">
    <location>
        <begin position="204"/>
        <end position="225"/>
    </location>
</feature>
<dbReference type="EMBL" id="MLAK01000749">
    <property type="protein sequence ID" value="OHT05658.1"/>
    <property type="molecule type" value="Genomic_DNA"/>
</dbReference>
<name>A0A1J4K3V7_9EUKA</name>
<proteinExistence type="predicted"/>
<evidence type="ECO:0000313" key="3">
    <source>
        <dbReference type="Proteomes" id="UP000179807"/>
    </source>
</evidence>
<reference evidence="2" key="1">
    <citation type="submission" date="2016-10" db="EMBL/GenBank/DDBJ databases">
        <authorList>
            <person name="Benchimol M."/>
            <person name="Almeida L.G."/>
            <person name="Vasconcelos A.T."/>
            <person name="Perreira-Neves A."/>
            <person name="Rosa I.A."/>
            <person name="Tasca T."/>
            <person name="Bogo M.R."/>
            <person name="de Souza W."/>
        </authorList>
    </citation>
    <scope>NUCLEOTIDE SEQUENCE [LARGE SCALE GENOMIC DNA]</scope>
    <source>
        <strain evidence="2">K</strain>
    </source>
</reference>
<evidence type="ECO:0000313" key="2">
    <source>
        <dbReference type="EMBL" id="OHT05658.1"/>
    </source>
</evidence>
<accession>A0A1J4K3V7</accession>
<keyword evidence="3" id="KW-1185">Reference proteome</keyword>
<protein>
    <submittedName>
        <fullName evidence="2">Uncharacterized protein</fullName>
    </submittedName>
</protein>
<dbReference type="VEuPathDB" id="TrichDB:TRFO_05758"/>
<gene>
    <name evidence="2" type="ORF">TRFO_05758</name>
</gene>
<dbReference type="RefSeq" id="XP_068358794.1">
    <property type="nucleotide sequence ID" value="XM_068492699.1"/>
</dbReference>
<sequence length="582" mass="68047">MTQNASNKGKKLTSSALIEGNEEQKTSKLSDQSIINYFKDFNFSDTAICFFGFTSTEFPENASKNGGDVYFYPNPPQDCEILQSVSEYNKNLIKTMNDQNVNDYTNQNKEANDNNSTINRKMLKIISFTKKDNKISITYPSYGSKKKKIAKFYFIFFFVSETQNDNQDPFTNNINDIIEAIPSVLNNEGHLIIISIGDQKSNENRNQSKGAEVNQIPQENESNPINRFPKEIFSSSKISLKSKGRIISFIFMELKKETYTTVYQLPCKSDETNKLFKFHPDETSRSRYISVRGPFMFIYSDYLNYKDQKPPLGCLFLPLYSIKFQKKKTRVLFKPKSKILDIECKLKLQNEVEKYKQWKTVADDFRQNAIKLTYLQDMFFDGQLLILPFFTKNEKLSTLVKIQITREGIFFFSETPFYHVVYADYWGKQSFVSPYIEKEINNLELKIPDKYRNKIAIIYTNQLEPTDSDISSVQIDQTSQNLQNDGQKKQDITKKELISTYSNNTYNCTVVMFKDQETMMKFVITANTAILNKITRDKTEMLQEKLMKFKNSLSKKQNKQKTEQQYNYKIDNTDRELMIFFQ</sequence>
<feature type="region of interest" description="Disordered" evidence="1">
    <location>
        <begin position="1"/>
        <end position="25"/>
    </location>
</feature>
<feature type="compositionally biased region" description="Polar residues" evidence="1">
    <location>
        <begin position="1"/>
        <end position="16"/>
    </location>
</feature>
<evidence type="ECO:0000256" key="1">
    <source>
        <dbReference type="SAM" id="MobiDB-lite"/>
    </source>
</evidence>
<feature type="region of interest" description="Disordered" evidence="1">
    <location>
        <begin position="201"/>
        <end position="227"/>
    </location>
</feature>
<dbReference type="AlphaFoldDB" id="A0A1J4K3V7"/>